<dbReference type="Pfam" id="PF17906">
    <property type="entry name" value="HTH_48"/>
    <property type="match status" value="1"/>
</dbReference>
<reference evidence="1" key="1">
    <citation type="submission" date="2022-08" db="UniProtKB">
        <authorList>
            <consortium name="EnsemblMetazoa"/>
        </authorList>
    </citation>
    <scope>IDENTIFICATION</scope>
    <source>
        <strain evidence="1">Israel</strain>
    </source>
</reference>
<dbReference type="EnsemblMetazoa" id="PPAI004889-RA">
    <property type="protein sequence ID" value="PPAI004889-PA"/>
    <property type="gene ID" value="PPAI004889"/>
</dbReference>
<dbReference type="GO" id="GO:0031297">
    <property type="term" value="P:replication fork processing"/>
    <property type="evidence" value="ECO:0007669"/>
    <property type="project" value="TreeGrafter"/>
</dbReference>
<dbReference type="GO" id="GO:0015074">
    <property type="term" value="P:DNA integration"/>
    <property type="evidence" value="ECO:0007669"/>
    <property type="project" value="TreeGrafter"/>
</dbReference>
<dbReference type="GO" id="GO:0044547">
    <property type="term" value="F:DNA topoisomerase binding"/>
    <property type="evidence" value="ECO:0007669"/>
    <property type="project" value="TreeGrafter"/>
</dbReference>
<dbReference type="Proteomes" id="UP000092462">
    <property type="component" value="Unassembled WGS sequence"/>
</dbReference>
<dbReference type="GO" id="GO:0044774">
    <property type="term" value="P:mitotic DNA integrity checkpoint signaling"/>
    <property type="evidence" value="ECO:0007669"/>
    <property type="project" value="TreeGrafter"/>
</dbReference>
<proteinExistence type="predicted"/>
<dbReference type="Gene3D" id="3.30.160.20">
    <property type="match status" value="1"/>
</dbReference>
<dbReference type="GO" id="GO:0000014">
    <property type="term" value="F:single-stranded DNA endodeoxyribonuclease activity"/>
    <property type="evidence" value="ECO:0007669"/>
    <property type="project" value="TreeGrafter"/>
</dbReference>
<protein>
    <submittedName>
        <fullName evidence="1">Uncharacterized protein</fullName>
    </submittedName>
</protein>
<dbReference type="Gene3D" id="1.10.10.1450">
    <property type="match status" value="1"/>
</dbReference>
<dbReference type="InterPro" id="IPR052709">
    <property type="entry name" value="Transposase-MT_Hybrid"/>
</dbReference>
<dbReference type="AlphaFoldDB" id="A0A1B0GNL2"/>
<dbReference type="GO" id="GO:0003690">
    <property type="term" value="F:double-stranded DNA binding"/>
    <property type="evidence" value="ECO:0007669"/>
    <property type="project" value="TreeGrafter"/>
</dbReference>
<dbReference type="GO" id="GO:0046975">
    <property type="term" value="F:histone H3K36 methyltransferase activity"/>
    <property type="evidence" value="ECO:0007669"/>
    <property type="project" value="TreeGrafter"/>
</dbReference>
<dbReference type="PANTHER" id="PTHR46060">
    <property type="entry name" value="MARINER MOS1 TRANSPOSASE-LIKE PROTEIN"/>
    <property type="match status" value="1"/>
</dbReference>
<dbReference type="InterPro" id="IPR041426">
    <property type="entry name" value="Mos1_HTH"/>
</dbReference>
<dbReference type="GO" id="GO:0006303">
    <property type="term" value="P:double-strand break repair via nonhomologous end joining"/>
    <property type="evidence" value="ECO:0007669"/>
    <property type="project" value="TreeGrafter"/>
</dbReference>
<dbReference type="InterPro" id="IPR044441">
    <property type="entry name" value="DICER_DSRM"/>
</dbReference>
<dbReference type="GO" id="GO:0000729">
    <property type="term" value="P:DNA double-strand break processing"/>
    <property type="evidence" value="ECO:0007669"/>
    <property type="project" value="TreeGrafter"/>
</dbReference>
<dbReference type="VEuPathDB" id="VectorBase:PPAPM1_009960"/>
<dbReference type="Pfam" id="PF20932">
    <property type="entry name" value="Dicer_dsRBD"/>
    <property type="match status" value="1"/>
</dbReference>
<evidence type="ECO:0000313" key="2">
    <source>
        <dbReference type="Proteomes" id="UP000092462"/>
    </source>
</evidence>
<dbReference type="PROSITE" id="PS50137">
    <property type="entry name" value="DS_RBD"/>
    <property type="match status" value="1"/>
</dbReference>
<dbReference type="GO" id="GO:0030422">
    <property type="term" value="P:siRNA processing"/>
    <property type="evidence" value="ECO:0007669"/>
    <property type="project" value="InterPro"/>
</dbReference>
<organism evidence="1 2">
    <name type="scientific">Phlebotomus papatasi</name>
    <name type="common">Sandfly</name>
    <dbReference type="NCBI Taxonomy" id="29031"/>
    <lineage>
        <taxon>Eukaryota</taxon>
        <taxon>Metazoa</taxon>
        <taxon>Ecdysozoa</taxon>
        <taxon>Arthropoda</taxon>
        <taxon>Hexapoda</taxon>
        <taxon>Insecta</taxon>
        <taxon>Pterygota</taxon>
        <taxon>Neoptera</taxon>
        <taxon>Endopterygota</taxon>
        <taxon>Diptera</taxon>
        <taxon>Nematocera</taxon>
        <taxon>Psychodoidea</taxon>
        <taxon>Psychodidae</taxon>
        <taxon>Phlebotomus</taxon>
        <taxon>Phlebotomus</taxon>
    </lineage>
</organism>
<dbReference type="VEuPathDB" id="VectorBase:PPAI004889"/>
<dbReference type="GO" id="GO:0003697">
    <property type="term" value="F:single-stranded DNA binding"/>
    <property type="evidence" value="ECO:0007669"/>
    <property type="project" value="TreeGrafter"/>
</dbReference>
<dbReference type="EMBL" id="AJVK01029534">
    <property type="status" value="NOT_ANNOTATED_CDS"/>
    <property type="molecule type" value="Genomic_DNA"/>
</dbReference>
<dbReference type="GO" id="GO:0005634">
    <property type="term" value="C:nucleus"/>
    <property type="evidence" value="ECO:0007669"/>
    <property type="project" value="TreeGrafter"/>
</dbReference>
<dbReference type="PANTHER" id="PTHR46060:SF2">
    <property type="entry name" value="HISTONE-LYSINE N-METHYLTRANSFERASE SETMAR"/>
    <property type="match status" value="1"/>
</dbReference>
<evidence type="ECO:0000313" key="1">
    <source>
        <dbReference type="EnsemblMetazoa" id="PPAI004889-PA"/>
    </source>
</evidence>
<dbReference type="GO" id="GO:0031054">
    <property type="term" value="P:pre-miRNA processing"/>
    <property type="evidence" value="ECO:0007669"/>
    <property type="project" value="InterPro"/>
</dbReference>
<keyword evidence="2" id="KW-1185">Reference proteome</keyword>
<dbReference type="GO" id="GO:0000793">
    <property type="term" value="C:condensed chromosome"/>
    <property type="evidence" value="ECO:0007669"/>
    <property type="project" value="TreeGrafter"/>
</dbReference>
<dbReference type="InterPro" id="IPR014720">
    <property type="entry name" value="dsRBD_dom"/>
</dbReference>
<accession>A0A1B0GNL2</accession>
<dbReference type="SUPFAM" id="SSF54768">
    <property type="entry name" value="dsRNA-binding domain-like"/>
    <property type="match status" value="1"/>
</dbReference>
<name>A0A1B0GNL2_PHLPP</name>
<sequence>MENDKVHLRHIMLYEYRKGVSVRTAQKNIAEVYLDNAPAFKTVQKWFARFRKGDLSLEDKPRAGRPSDINDSGNDLNTVWRVIVHLMGKEILEFTNNVPINAVRQLFEWPGANPTFSAPALSPERDTTEVTVRFVCRNKFMETHGFGTNKSNAKKAAAKAALQYLRKNR</sequence>
<dbReference type="GO" id="GO:0003723">
    <property type="term" value="F:RNA binding"/>
    <property type="evidence" value="ECO:0007669"/>
    <property type="project" value="UniProtKB-UniRule"/>
</dbReference>
<dbReference type="GO" id="GO:0042800">
    <property type="term" value="F:histone H3K4 methyltransferase activity"/>
    <property type="evidence" value="ECO:0007669"/>
    <property type="project" value="TreeGrafter"/>
</dbReference>
<dbReference type="GO" id="GO:0035861">
    <property type="term" value="C:site of double-strand break"/>
    <property type="evidence" value="ECO:0007669"/>
    <property type="project" value="TreeGrafter"/>
</dbReference>